<dbReference type="AlphaFoldDB" id="A0A2P7BGX6"/>
<name>A0A2P7BGX6_9HYPH</name>
<protein>
    <submittedName>
        <fullName evidence="1">Uncharacterized protein</fullName>
    </submittedName>
</protein>
<organism evidence="1 2">
    <name type="scientific">Phyllobacterium brassicacearum</name>
    <dbReference type="NCBI Taxonomy" id="314235"/>
    <lineage>
        <taxon>Bacteria</taxon>
        <taxon>Pseudomonadati</taxon>
        <taxon>Pseudomonadota</taxon>
        <taxon>Alphaproteobacteria</taxon>
        <taxon>Hyphomicrobiales</taxon>
        <taxon>Phyllobacteriaceae</taxon>
        <taxon>Phyllobacterium</taxon>
    </lineage>
</organism>
<proteinExistence type="predicted"/>
<dbReference type="OrthoDB" id="7554539at2"/>
<evidence type="ECO:0000313" key="2">
    <source>
        <dbReference type="Proteomes" id="UP000241444"/>
    </source>
</evidence>
<reference evidence="2" key="1">
    <citation type="submission" date="2017-11" db="EMBL/GenBank/DDBJ databases">
        <authorList>
            <person name="Kuznetsova I."/>
            <person name="Sazanova A."/>
            <person name="Chirak E."/>
            <person name="Safronova V."/>
            <person name="Willems A."/>
        </authorList>
    </citation>
    <scope>NUCLEOTIDE SEQUENCE [LARGE SCALE GENOMIC DNA]</scope>
    <source>
        <strain evidence="2">STM 196</strain>
    </source>
</reference>
<dbReference type="EMBL" id="PGGO01000016">
    <property type="protein sequence ID" value="PSH65652.1"/>
    <property type="molecule type" value="Genomic_DNA"/>
</dbReference>
<dbReference type="RefSeq" id="WP_106712750.1">
    <property type="nucleotide sequence ID" value="NZ_PGGO01000016.1"/>
</dbReference>
<dbReference type="Proteomes" id="UP000241444">
    <property type="component" value="Unassembled WGS sequence"/>
</dbReference>
<sequence>MVPDVSATRRPNTTGLRRFLDLQQQRDWMQGKTILPDADERSESLELRLRYVARFEKLLRRPQAQEVLEILRRYGRDCIPIPRRTERHYWSVSCLPSTPGKALVRVNASWMELFSLYADGEGIRALFVVHLSDFTTDHSLDQGQVDEAFLERCVMTPEDVGYFFPRGEDIFGIKVRGCSSIGKFLAARRALRAIRAFNLTHMNRGRNAYQASHCYSLADHMLSGPVR</sequence>
<comment type="caution">
    <text evidence="1">The sequence shown here is derived from an EMBL/GenBank/DDBJ whole genome shotgun (WGS) entry which is preliminary data.</text>
</comment>
<keyword evidence="2" id="KW-1185">Reference proteome</keyword>
<evidence type="ECO:0000313" key="1">
    <source>
        <dbReference type="EMBL" id="PSH65652.1"/>
    </source>
</evidence>
<accession>A0A2P7BGX6</accession>
<gene>
    <name evidence="1" type="ORF">CU102_19335</name>
</gene>